<feature type="non-terminal residue" evidence="1">
    <location>
        <position position="89"/>
    </location>
</feature>
<proteinExistence type="predicted"/>
<evidence type="ECO:0000313" key="1">
    <source>
        <dbReference type="EMBL" id="JAC63449.1"/>
    </source>
</evidence>
<dbReference type="EMBL" id="GBEZ01023439">
    <property type="protein sequence ID" value="JAC63449.1"/>
    <property type="molecule type" value="Transcribed_RNA"/>
</dbReference>
<gene>
    <name evidence="1" type="ORF">TSPGSL018_20643</name>
</gene>
<name>A0A061QY95_9CHLO</name>
<accession>A0A061QY95</accession>
<reference evidence="1" key="1">
    <citation type="submission" date="2014-05" db="EMBL/GenBank/DDBJ databases">
        <title>The transcriptome of the halophilic microalga Tetraselmis sp. GSL018 isolated from the Great Salt Lake, Utah.</title>
        <authorList>
            <person name="Jinkerson R.E."/>
            <person name="D'Adamo S."/>
            <person name="Posewitz M.C."/>
        </authorList>
    </citation>
    <scope>NUCLEOTIDE SEQUENCE</scope>
    <source>
        <strain evidence="1">GSL018</strain>
    </source>
</reference>
<dbReference type="AlphaFoldDB" id="A0A061QY95"/>
<organism evidence="1">
    <name type="scientific">Tetraselmis sp. GSL018</name>
    <dbReference type="NCBI Taxonomy" id="582737"/>
    <lineage>
        <taxon>Eukaryota</taxon>
        <taxon>Viridiplantae</taxon>
        <taxon>Chlorophyta</taxon>
        <taxon>core chlorophytes</taxon>
        <taxon>Chlorodendrophyceae</taxon>
        <taxon>Chlorodendrales</taxon>
        <taxon>Chlorodendraceae</taxon>
        <taxon>Tetraselmis</taxon>
    </lineage>
</organism>
<sequence>MTGSETCVAFKHGYFTQLYLQRALVVGRRISRIENCANYSPQAKLVTMTSSATYGAGSSGILTLLSSGTCTSCSPFNFPLTWHENTVLA</sequence>
<protein>
    <submittedName>
        <fullName evidence="1">Uncharacterized protein</fullName>
    </submittedName>
</protein>